<dbReference type="InterPro" id="IPR052698">
    <property type="entry name" value="MoCofactor_Util/Proc"/>
</dbReference>
<dbReference type="RefSeq" id="WP_201080925.1">
    <property type="nucleotide sequence ID" value="NZ_CP067420.1"/>
</dbReference>
<evidence type="ECO:0000313" key="3">
    <source>
        <dbReference type="Proteomes" id="UP000595197"/>
    </source>
</evidence>
<feature type="domain" description="XdhC Rossmann" evidence="1">
    <location>
        <begin position="82"/>
        <end position="223"/>
    </location>
</feature>
<sequence length="238" mass="25667">MKTEILQRLVRARAEKCPVALVTDLASGLQTLVHDDVTHGGFGLDREELAEVRRFLREDRSGIVEIGDARLFIHSFNPPLRVIVIGAVHIAQALAPMASLAGYDVVVVDPRRAFATDARFPGIAMNGEWPDDALNQLAIDGRTAIVTLTHDPKLDDPALHVALRSPAFYVGSLGSRKTHGKRVDRLREAGFTEAEIARIHAPVGLAIDAVTPAEIALAIMAQITQVLRREPSSAAAAA</sequence>
<dbReference type="PANTHER" id="PTHR30388:SF4">
    <property type="entry name" value="MOLYBDENUM COFACTOR INSERTION CHAPERONE PAOD"/>
    <property type="match status" value="1"/>
</dbReference>
<dbReference type="PANTHER" id="PTHR30388">
    <property type="entry name" value="ALDEHYDE OXIDOREDUCTASE MOLYBDENUM COFACTOR ASSEMBLY PROTEIN"/>
    <property type="match status" value="1"/>
</dbReference>
<evidence type="ECO:0000259" key="1">
    <source>
        <dbReference type="Pfam" id="PF13478"/>
    </source>
</evidence>
<dbReference type="Pfam" id="PF13478">
    <property type="entry name" value="XdhC_C"/>
    <property type="match status" value="1"/>
</dbReference>
<protein>
    <submittedName>
        <fullName evidence="2">XdhC family protein</fullName>
    </submittedName>
</protein>
<accession>A0ABX7BDR6</accession>
<evidence type="ECO:0000313" key="2">
    <source>
        <dbReference type="EMBL" id="QQP92228.1"/>
    </source>
</evidence>
<gene>
    <name evidence="2" type="ORF">IGS68_13960</name>
</gene>
<name>A0ABX7BDR6_9PROT</name>
<dbReference type="Gene3D" id="3.40.50.720">
    <property type="entry name" value="NAD(P)-binding Rossmann-like Domain"/>
    <property type="match status" value="1"/>
</dbReference>
<keyword evidence="3" id="KW-1185">Reference proteome</keyword>
<proteinExistence type="predicted"/>
<reference evidence="2" key="1">
    <citation type="submission" date="2021-02" db="EMBL/GenBank/DDBJ databases">
        <title>Skermanella TT6 skin isolate.</title>
        <authorList>
            <person name="Lee K."/>
            <person name="Ganzorig M."/>
        </authorList>
    </citation>
    <scope>NUCLEOTIDE SEQUENCE</scope>
    <source>
        <strain evidence="2">TT6</strain>
    </source>
</reference>
<dbReference type="EMBL" id="CP067420">
    <property type="protein sequence ID" value="QQP92228.1"/>
    <property type="molecule type" value="Genomic_DNA"/>
</dbReference>
<dbReference type="InterPro" id="IPR027051">
    <property type="entry name" value="XdhC_Rossmann_dom"/>
</dbReference>
<organism evidence="2 3">
    <name type="scientific">Skermanella cutis</name>
    <dbReference type="NCBI Taxonomy" id="2775420"/>
    <lineage>
        <taxon>Bacteria</taxon>
        <taxon>Pseudomonadati</taxon>
        <taxon>Pseudomonadota</taxon>
        <taxon>Alphaproteobacteria</taxon>
        <taxon>Rhodospirillales</taxon>
        <taxon>Azospirillaceae</taxon>
        <taxon>Skermanella</taxon>
    </lineage>
</organism>
<dbReference type="Proteomes" id="UP000595197">
    <property type="component" value="Chromosome"/>
</dbReference>